<feature type="transmembrane region" description="Helical" evidence="6">
    <location>
        <begin position="195"/>
        <end position="214"/>
    </location>
</feature>
<evidence type="ECO:0000256" key="5">
    <source>
        <dbReference type="ARBA" id="ARBA00023136"/>
    </source>
</evidence>
<dbReference type="PANTHER" id="PTHR10165:SF174">
    <property type="entry name" value="PHOSPHATIDIC ACID PHOSPHATASE TYPE 2_HALOPEROXIDASE DOMAIN-CONTAINING PROTEIN"/>
    <property type="match status" value="1"/>
</dbReference>
<dbReference type="Gene3D" id="1.20.144.10">
    <property type="entry name" value="Phosphatidic acid phosphatase type 2/haloperoxidase"/>
    <property type="match status" value="1"/>
</dbReference>
<evidence type="ECO:0000256" key="4">
    <source>
        <dbReference type="ARBA" id="ARBA00022989"/>
    </source>
</evidence>
<dbReference type="GO" id="GO:0008195">
    <property type="term" value="F:phosphatidate phosphatase activity"/>
    <property type="evidence" value="ECO:0007669"/>
    <property type="project" value="TreeGrafter"/>
</dbReference>
<keyword evidence="4 6" id="KW-1133">Transmembrane helix</keyword>
<feature type="transmembrane region" description="Helical" evidence="6">
    <location>
        <begin position="12"/>
        <end position="32"/>
    </location>
</feature>
<feature type="transmembrane region" description="Helical" evidence="6">
    <location>
        <begin position="58"/>
        <end position="76"/>
    </location>
</feature>
<evidence type="ECO:0000259" key="7">
    <source>
        <dbReference type="SMART" id="SM00014"/>
    </source>
</evidence>
<keyword evidence="3 6" id="KW-0812">Transmembrane</keyword>
<dbReference type="GO" id="GO:0005886">
    <property type="term" value="C:plasma membrane"/>
    <property type="evidence" value="ECO:0007669"/>
    <property type="project" value="TreeGrafter"/>
</dbReference>
<evidence type="ECO:0000313" key="8">
    <source>
        <dbReference type="EMBL" id="MXU97259.1"/>
    </source>
</evidence>
<dbReference type="EMBL" id="GIFC01015176">
    <property type="protein sequence ID" value="MXU97259.1"/>
    <property type="molecule type" value="Transcribed_RNA"/>
</dbReference>
<comment type="similarity">
    <text evidence="2">Belongs to the PA-phosphatase related phosphoesterase family.</text>
</comment>
<feature type="transmembrane region" description="Helical" evidence="6">
    <location>
        <begin position="164"/>
        <end position="183"/>
    </location>
</feature>
<dbReference type="GO" id="GO:0046839">
    <property type="term" value="P:phospholipid dephosphorylation"/>
    <property type="evidence" value="ECO:0007669"/>
    <property type="project" value="TreeGrafter"/>
</dbReference>
<comment type="subcellular location">
    <subcellularLocation>
        <location evidence="1">Membrane</location>
        <topology evidence="1">Multi-pass membrane protein</topology>
    </subcellularLocation>
</comment>
<reference evidence="8" key="1">
    <citation type="submission" date="2019-12" db="EMBL/GenBank/DDBJ databases">
        <title>An insight into the sialome of adult female Ixodes ricinus ticks feeding for 6 days.</title>
        <authorList>
            <person name="Perner J."/>
            <person name="Ribeiro J.M.C."/>
        </authorList>
    </citation>
    <scope>NUCLEOTIDE SEQUENCE</scope>
    <source>
        <strain evidence="8">Semi-engorged</strain>
        <tissue evidence="8">Salivary glands</tissue>
    </source>
</reference>
<evidence type="ECO:0000256" key="1">
    <source>
        <dbReference type="ARBA" id="ARBA00004141"/>
    </source>
</evidence>
<proteinExistence type="inferred from homology"/>
<evidence type="ECO:0000256" key="6">
    <source>
        <dbReference type="SAM" id="Phobius"/>
    </source>
</evidence>
<feature type="transmembrane region" description="Helical" evidence="6">
    <location>
        <begin position="226"/>
        <end position="245"/>
    </location>
</feature>
<dbReference type="InterPro" id="IPR000326">
    <property type="entry name" value="PAP2/HPO"/>
</dbReference>
<sequence length="257" mass="28869">MHSRSCSLRKVLTYVWILALLLLCVASIRGTFLPSKLPGFRCDDPDIRHPFRGDTVTLGQILLLVVVVPGPLLALVEWWANPYRPRDWGVIGSAFRHYVIGLELVSVAVEGVKTLVTQPRPHFLDSCRPDWDRLDCSRGLVTQYECTNKEPRMYLVDMHKSFPSGHAALGFYLFTFVAIYSRFRLSSTSSHRSRAWNGVLSACLLLLACLNAASRVYDRRHHAVDVLAGSLFGLLGGGAAARWLVSNCRQRQETKSR</sequence>
<dbReference type="InterPro" id="IPR036938">
    <property type="entry name" value="PAP2/HPO_sf"/>
</dbReference>
<dbReference type="SMART" id="SM00014">
    <property type="entry name" value="acidPPc"/>
    <property type="match status" value="1"/>
</dbReference>
<name>A0A6B0V5G6_IXORI</name>
<dbReference type="InterPro" id="IPR043216">
    <property type="entry name" value="PAP-like"/>
</dbReference>
<organism evidence="8">
    <name type="scientific">Ixodes ricinus</name>
    <name type="common">Common tick</name>
    <name type="synonym">Acarus ricinus</name>
    <dbReference type="NCBI Taxonomy" id="34613"/>
    <lineage>
        <taxon>Eukaryota</taxon>
        <taxon>Metazoa</taxon>
        <taxon>Ecdysozoa</taxon>
        <taxon>Arthropoda</taxon>
        <taxon>Chelicerata</taxon>
        <taxon>Arachnida</taxon>
        <taxon>Acari</taxon>
        <taxon>Parasitiformes</taxon>
        <taxon>Ixodida</taxon>
        <taxon>Ixodoidea</taxon>
        <taxon>Ixodidae</taxon>
        <taxon>Ixodinae</taxon>
        <taxon>Ixodes</taxon>
    </lineage>
</organism>
<protein>
    <submittedName>
        <fullName evidence="8">Putative lipid phosphate phosphatase</fullName>
    </submittedName>
</protein>
<dbReference type="PANTHER" id="PTHR10165">
    <property type="entry name" value="LIPID PHOSPHATE PHOSPHATASE"/>
    <property type="match status" value="1"/>
</dbReference>
<dbReference type="SUPFAM" id="SSF48317">
    <property type="entry name" value="Acid phosphatase/Vanadium-dependent haloperoxidase"/>
    <property type="match status" value="1"/>
</dbReference>
<keyword evidence="5 6" id="KW-0472">Membrane</keyword>
<evidence type="ECO:0000256" key="2">
    <source>
        <dbReference type="ARBA" id="ARBA00008816"/>
    </source>
</evidence>
<dbReference type="AlphaFoldDB" id="A0A6B0V5G6"/>
<dbReference type="GO" id="GO:0007165">
    <property type="term" value="P:signal transduction"/>
    <property type="evidence" value="ECO:0007669"/>
    <property type="project" value="TreeGrafter"/>
</dbReference>
<feature type="domain" description="Phosphatidic acid phosphatase type 2/haloperoxidase" evidence="7">
    <location>
        <begin position="95"/>
        <end position="241"/>
    </location>
</feature>
<accession>A0A6B0V5G6</accession>
<dbReference type="Pfam" id="PF01569">
    <property type="entry name" value="PAP2"/>
    <property type="match status" value="1"/>
</dbReference>
<dbReference type="GO" id="GO:0006644">
    <property type="term" value="P:phospholipid metabolic process"/>
    <property type="evidence" value="ECO:0007669"/>
    <property type="project" value="InterPro"/>
</dbReference>
<evidence type="ECO:0000256" key="3">
    <source>
        <dbReference type="ARBA" id="ARBA00022692"/>
    </source>
</evidence>